<dbReference type="PROSITE" id="PS50829">
    <property type="entry name" value="GYF"/>
    <property type="match status" value="1"/>
</dbReference>
<dbReference type="SUPFAM" id="SSF55277">
    <property type="entry name" value="GYF domain"/>
    <property type="match status" value="1"/>
</dbReference>
<reference evidence="2 3" key="1">
    <citation type="journal article" date="2017" name="Int. J. Parasitol.">
        <title>The genome of the protozoan parasite Cystoisospora suis and a reverse vaccinology approach to identify vaccine candidates.</title>
        <authorList>
            <person name="Palmieri N."/>
            <person name="Shrestha A."/>
            <person name="Ruttkowski B."/>
            <person name="Beck T."/>
            <person name="Vogl C."/>
            <person name="Tomley F."/>
            <person name="Blake D.P."/>
            <person name="Joachim A."/>
        </authorList>
    </citation>
    <scope>NUCLEOTIDE SEQUENCE [LARGE SCALE GENOMIC DNA]</scope>
    <source>
        <strain evidence="2 3">Wien I</strain>
    </source>
</reference>
<accession>A0A2C6KMQ9</accession>
<feature type="domain" description="GYF" evidence="1">
    <location>
        <begin position="1"/>
        <end position="40"/>
    </location>
</feature>
<gene>
    <name evidence="2" type="ORF">CSUI_008499</name>
</gene>
<evidence type="ECO:0000313" key="3">
    <source>
        <dbReference type="Proteomes" id="UP000221165"/>
    </source>
</evidence>
<dbReference type="OrthoDB" id="6415790at2759"/>
<feature type="non-terminal residue" evidence="2">
    <location>
        <position position="1"/>
    </location>
</feature>
<evidence type="ECO:0000259" key="1">
    <source>
        <dbReference type="PROSITE" id="PS50829"/>
    </source>
</evidence>
<dbReference type="Proteomes" id="UP000221165">
    <property type="component" value="Unassembled WGS sequence"/>
</dbReference>
<organism evidence="2 3">
    <name type="scientific">Cystoisospora suis</name>
    <dbReference type="NCBI Taxonomy" id="483139"/>
    <lineage>
        <taxon>Eukaryota</taxon>
        <taxon>Sar</taxon>
        <taxon>Alveolata</taxon>
        <taxon>Apicomplexa</taxon>
        <taxon>Conoidasida</taxon>
        <taxon>Coccidia</taxon>
        <taxon>Eucoccidiorida</taxon>
        <taxon>Eimeriorina</taxon>
        <taxon>Sarcocystidae</taxon>
        <taxon>Cystoisospora</taxon>
    </lineage>
</organism>
<dbReference type="Gene3D" id="3.30.1490.40">
    <property type="match status" value="1"/>
</dbReference>
<name>A0A2C6KMQ9_9APIC</name>
<dbReference type="Pfam" id="PF02213">
    <property type="entry name" value="GYF"/>
    <property type="match status" value="1"/>
</dbReference>
<dbReference type="RefSeq" id="XP_067919393.1">
    <property type="nucleotide sequence ID" value="XM_068068631.1"/>
</dbReference>
<keyword evidence="3" id="KW-1185">Reference proteome</keyword>
<protein>
    <submittedName>
        <fullName evidence="2">Gyf domain-containing protein</fullName>
    </submittedName>
</protein>
<dbReference type="InterPro" id="IPR035445">
    <property type="entry name" value="GYF-like_dom_sf"/>
</dbReference>
<dbReference type="VEuPathDB" id="ToxoDB:CSUI_008499"/>
<dbReference type="EMBL" id="MIGC01004754">
    <property type="protein sequence ID" value="PHJ17676.1"/>
    <property type="molecule type" value="Genomic_DNA"/>
</dbReference>
<dbReference type="AlphaFoldDB" id="A0A2C6KMQ9"/>
<sequence>VCCLQGPFCVEEMARWNSLGYFDPGLPVRYCHTDRFIPLNKLYPPPQKPFSSPPK</sequence>
<evidence type="ECO:0000313" key="2">
    <source>
        <dbReference type="EMBL" id="PHJ17676.1"/>
    </source>
</evidence>
<dbReference type="GeneID" id="94431842"/>
<dbReference type="InterPro" id="IPR003169">
    <property type="entry name" value="GYF"/>
</dbReference>
<proteinExistence type="predicted"/>
<comment type="caution">
    <text evidence="2">The sequence shown here is derived from an EMBL/GenBank/DDBJ whole genome shotgun (WGS) entry which is preliminary data.</text>
</comment>